<evidence type="ECO:0000259" key="1">
    <source>
        <dbReference type="Pfam" id="PF01636"/>
    </source>
</evidence>
<protein>
    <recommendedName>
        <fullName evidence="1">Aminoglycoside phosphotransferase domain-containing protein</fullName>
    </recommendedName>
</protein>
<feature type="domain" description="Aminoglycoside phosphotransferase" evidence="1">
    <location>
        <begin position="50"/>
        <end position="214"/>
    </location>
</feature>
<gene>
    <name evidence="2" type="ORF">QQS21_000622</name>
</gene>
<keyword evidence="3" id="KW-1185">Reference proteome</keyword>
<dbReference type="InterPro" id="IPR011009">
    <property type="entry name" value="Kinase-like_dom_sf"/>
</dbReference>
<comment type="caution">
    <text evidence="2">The sequence shown here is derived from an EMBL/GenBank/DDBJ whole genome shotgun (WGS) entry which is preliminary data.</text>
</comment>
<evidence type="ECO:0000313" key="3">
    <source>
        <dbReference type="Proteomes" id="UP001251528"/>
    </source>
</evidence>
<evidence type="ECO:0000313" key="2">
    <source>
        <dbReference type="EMBL" id="KAK2616381.1"/>
    </source>
</evidence>
<dbReference type="SUPFAM" id="SSF56112">
    <property type="entry name" value="Protein kinase-like (PK-like)"/>
    <property type="match status" value="1"/>
</dbReference>
<dbReference type="Pfam" id="PF01636">
    <property type="entry name" value="APH"/>
    <property type="match status" value="1"/>
</dbReference>
<name>A0AAJ0CYF3_9HYPO</name>
<sequence length="303" mass="34000">MEPTSTISEDVLTAFGIEHGMPLKALLGGSVTCYLAGEDIVFRPSEDDPESEQVAQVVMKLALVMPPDAPYRISRPISVATDPTRFVYNGWTAWAFVSGGHRDEMHWDEVLRTCRAFHEDIGKIDIEKPEFLNRRMNRFREADLVAWDEKSLNQLPVVANADVLSRIREPLRRLEALKGGFKNHRPRQLIHGDIGGNMLFEKNGQPPGIIDLTFYWRPAGFGEAILVADGLMWHGEGDGLITRYGTDADSIQLLVRALLFRTVAWAIDLEVAGHDSDKAWVEKMLPLIDFDGPVETVCKFVES</sequence>
<accession>A0AAJ0CYF3</accession>
<dbReference type="InterPro" id="IPR002575">
    <property type="entry name" value="Aminoglycoside_PTrfase"/>
</dbReference>
<dbReference type="EMBL" id="JASWJB010000006">
    <property type="protein sequence ID" value="KAK2616381.1"/>
    <property type="molecule type" value="Genomic_DNA"/>
</dbReference>
<dbReference type="Proteomes" id="UP001251528">
    <property type="component" value="Unassembled WGS sequence"/>
</dbReference>
<dbReference type="AlphaFoldDB" id="A0AAJ0CYF3"/>
<proteinExistence type="predicted"/>
<organism evidence="2 3">
    <name type="scientific">Conoideocrella luteorostrata</name>
    <dbReference type="NCBI Taxonomy" id="1105319"/>
    <lineage>
        <taxon>Eukaryota</taxon>
        <taxon>Fungi</taxon>
        <taxon>Dikarya</taxon>
        <taxon>Ascomycota</taxon>
        <taxon>Pezizomycotina</taxon>
        <taxon>Sordariomycetes</taxon>
        <taxon>Hypocreomycetidae</taxon>
        <taxon>Hypocreales</taxon>
        <taxon>Clavicipitaceae</taxon>
        <taxon>Conoideocrella</taxon>
    </lineage>
</organism>
<reference evidence="2" key="1">
    <citation type="submission" date="2023-06" db="EMBL/GenBank/DDBJ databases">
        <title>Conoideocrella luteorostrata (Hypocreales: Clavicipitaceae), a potential biocontrol fungus for elongate hemlock scale in United States Christmas tree production areas.</title>
        <authorList>
            <person name="Barrett H."/>
            <person name="Lovett B."/>
            <person name="Macias A.M."/>
            <person name="Stajich J.E."/>
            <person name="Kasson M.T."/>
        </authorList>
    </citation>
    <scope>NUCLEOTIDE SEQUENCE</scope>
    <source>
        <strain evidence="2">ARSEF 14590</strain>
    </source>
</reference>